<dbReference type="GO" id="GO:0006302">
    <property type="term" value="P:double-strand break repair"/>
    <property type="evidence" value="ECO:0007669"/>
    <property type="project" value="InterPro"/>
</dbReference>
<dbReference type="PANTHER" id="PTHR32182">
    <property type="entry name" value="DNA REPLICATION AND REPAIR PROTEIN RECF"/>
    <property type="match status" value="1"/>
</dbReference>
<dbReference type="SUPFAM" id="SSF52540">
    <property type="entry name" value="P-loop containing nucleoside triphosphate hydrolases"/>
    <property type="match status" value="1"/>
</dbReference>
<evidence type="ECO:0000259" key="1">
    <source>
        <dbReference type="Pfam" id="PF13175"/>
    </source>
</evidence>
<dbReference type="PIRSF" id="PIRSF029347">
    <property type="entry name" value="RecF"/>
    <property type="match status" value="1"/>
</dbReference>
<keyword evidence="4" id="KW-1185">Reference proteome</keyword>
<dbReference type="InterPro" id="IPR041685">
    <property type="entry name" value="AAA_GajA/Old/RecF-like"/>
</dbReference>
<dbReference type="Proteomes" id="UP000484875">
    <property type="component" value="Unassembled WGS sequence"/>
</dbReference>
<proteinExistence type="predicted"/>
<dbReference type="GO" id="GO:0000731">
    <property type="term" value="P:DNA synthesis involved in DNA repair"/>
    <property type="evidence" value="ECO:0007669"/>
    <property type="project" value="TreeGrafter"/>
</dbReference>
<evidence type="ECO:0000313" key="4">
    <source>
        <dbReference type="Proteomes" id="UP000484875"/>
    </source>
</evidence>
<gene>
    <name evidence="3" type="ORF">GTP81_25765</name>
</gene>
<evidence type="ECO:0000313" key="3">
    <source>
        <dbReference type="EMBL" id="MYN20155.1"/>
    </source>
</evidence>
<dbReference type="InterPro" id="IPR027417">
    <property type="entry name" value="P-loop_NTPase"/>
</dbReference>
<reference evidence="3 4" key="1">
    <citation type="submission" date="2019-12" db="EMBL/GenBank/DDBJ databases">
        <title>Novel species isolated from a subtropical stream in China.</title>
        <authorList>
            <person name="Lu H."/>
        </authorList>
    </citation>
    <scope>NUCLEOTIDE SEQUENCE [LARGE SCALE GENOMIC DNA]</scope>
    <source>
        <strain evidence="3 4">FT107W</strain>
    </source>
</reference>
<dbReference type="InterPro" id="IPR014555">
    <property type="entry name" value="RecF-like"/>
</dbReference>
<feature type="domain" description="ATPase AAA-type core" evidence="2">
    <location>
        <begin position="229"/>
        <end position="374"/>
    </location>
</feature>
<dbReference type="Pfam" id="PF13304">
    <property type="entry name" value="AAA_21"/>
    <property type="match status" value="1"/>
</dbReference>
<dbReference type="EMBL" id="WWCV01000065">
    <property type="protein sequence ID" value="MYN20155.1"/>
    <property type="molecule type" value="Genomic_DNA"/>
</dbReference>
<evidence type="ECO:0000259" key="2">
    <source>
        <dbReference type="Pfam" id="PF13304"/>
    </source>
</evidence>
<dbReference type="Pfam" id="PF13175">
    <property type="entry name" value="AAA_15"/>
    <property type="match status" value="1"/>
</dbReference>
<comment type="caution">
    <text evidence="3">The sequence shown here is derived from an EMBL/GenBank/DDBJ whole genome shotgun (WGS) entry which is preliminary data.</text>
</comment>
<protein>
    <submittedName>
        <fullName evidence="3">AAA family ATPase</fullName>
    </submittedName>
</protein>
<dbReference type="PANTHER" id="PTHR32182:SF22">
    <property type="entry name" value="ATP-DEPENDENT ENDONUCLEASE, OLD FAMILY-RELATED"/>
    <property type="match status" value="1"/>
</dbReference>
<dbReference type="GO" id="GO:0005524">
    <property type="term" value="F:ATP binding"/>
    <property type="evidence" value="ECO:0007669"/>
    <property type="project" value="InterPro"/>
</dbReference>
<feature type="domain" description="Endonuclease GajA/Old nuclease/RecF-like AAA" evidence="1">
    <location>
        <begin position="1"/>
        <end position="45"/>
    </location>
</feature>
<organism evidence="3 4">
    <name type="scientific">Duganella vulcania</name>
    <dbReference type="NCBI Taxonomy" id="2692166"/>
    <lineage>
        <taxon>Bacteria</taxon>
        <taxon>Pseudomonadati</taxon>
        <taxon>Pseudomonadota</taxon>
        <taxon>Betaproteobacteria</taxon>
        <taxon>Burkholderiales</taxon>
        <taxon>Oxalobacteraceae</taxon>
        <taxon>Telluria group</taxon>
        <taxon>Duganella</taxon>
    </lineage>
</organism>
<dbReference type="RefSeq" id="WP_161092518.1">
    <property type="nucleotide sequence ID" value="NZ_WWCV01000065.1"/>
</dbReference>
<accession>A0A845HRL9</accession>
<name>A0A845HRL9_9BURK</name>
<dbReference type="AlphaFoldDB" id="A0A845HRL9"/>
<dbReference type="Gene3D" id="3.40.50.300">
    <property type="entry name" value="P-loop containing nucleotide triphosphate hydrolases"/>
    <property type="match status" value="2"/>
</dbReference>
<sequence>MLTRLKVKGFKSLEDVEIRFGPLTCVAGINSAGKSNLFDAIEFLQRLAGAPIMEAARSIRNNGLASLFTQTMSGQAHVMEFEADLLLDGSPVTDDSGRVATPASTYLRYRLVLQYVAGSPEEITLLSESLTGLPTVGLAKLLGFAASKEFLASVRRGGKADFISMDEAVPGQISMWQEDGNKLPRRFPVARSTVLAQLNLADYPTALAAKREMQSWKALRLELSALRRPDDFSSPSKISSQGEHLPATLARLNNSESIVARLAMLVPDVDEVLVRDIDANASRVLYLRSRNGAMQEAKTLSDGVLRFLALAVLEADPESGALICVEEPENGMHPGGVTAILELLKHTAVDPAFAVGPDNPLRQILVNTHAPQLVQRLLPDELIICHGYRRDGAVLSLYSPLPDTWRDDKSGRGAVKALGLGAVFAYLNGNSHTPPDLTEKLNIEQEYRRQLAALATK</sequence>
<dbReference type="InterPro" id="IPR003959">
    <property type="entry name" value="ATPase_AAA_core"/>
</dbReference>
<dbReference type="GO" id="GO:0016887">
    <property type="term" value="F:ATP hydrolysis activity"/>
    <property type="evidence" value="ECO:0007669"/>
    <property type="project" value="InterPro"/>
</dbReference>